<dbReference type="EC" id="1.1.1.49" evidence="2"/>
<organism evidence="8 9">
    <name type="scientific">Candida verbasci</name>
    <dbReference type="NCBI Taxonomy" id="1227364"/>
    <lineage>
        <taxon>Eukaryota</taxon>
        <taxon>Fungi</taxon>
        <taxon>Dikarya</taxon>
        <taxon>Ascomycota</taxon>
        <taxon>Saccharomycotina</taxon>
        <taxon>Pichiomycetes</taxon>
        <taxon>Debaryomycetaceae</taxon>
        <taxon>Candida/Lodderomyces clade</taxon>
        <taxon>Candida</taxon>
    </lineage>
</organism>
<evidence type="ECO:0000256" key="1">
    <source>
        <dbReference type="ARBA" id="ARBA00004937"/>
    </source>
</evidence>
<feature type="domain" description="Glucose-6-phosphate dehydrogenase C-terminal" evidence="7">
    <location>
        <begin position="1"/>
        <end position="64"/>
    </location>
</feature>
<dbReference type="GO" id="GO:0005829">
    <property type="term" value="C:cytosol"/>
    <property type="evidence" value="ECO:0007669"/>
    <property type="project" value="TreeGrafter"/>
</dbReference>
<name>A0A9W4X995_9ASCO</name>
<dbReference type="InterPro" id="IPR001282">
    <property type="entry name" value="G6P_DH"/>
</dbReference>
<evidence type="ECO:0000256" key="3">
    <source>
        <dbReference type="ARBA" id="ARBA00020444"/>
    </source>
</evidence>
<evidence type="ECO:0000259" key="7">
    <source>
        <dbReference type="Pfam" id="PF02781"/>
    </source>
</evidence>
<keyword evidence="6" id="KW-0119">Carbohydrate metabolism</keyword>
<gene>
    <name evidence="8" type="ORF">CANVERA_P1436</name>
</gene>
<dbReference type="GO" id="GO:0009051">
    <property type="term" value="P:pentose-phosphate shunt, oxidative branch"/>
    <property type="evidence" value="ECO:0007669"/>
    <property type="project" value="TreeGrafter"/>
</dbReference>
<dbReference type="Gene3D" id="3.30.360.10">
    <property type="entry name" value="Dihydrodipicolinate Reductase, domain 2"/>
    <property type="match status" value="1"/>
</dbReference>
<dbReference type="PANTHER" id="PTHR23429:SF0">
    <property type="entry name" value="GLUCOSE-6-PHOSPHATE 1-DEHYDROGENASE"/>
    <property type="match status" value="1"/>
</dbReference>
<protein>
    <recommendedName>
        <fullName evidence="3">Glucose-6-phosphate 1-dehydrogenase</fullName>
        <ecNumber evidence="2">1.1.1.49</ecNumber>
    </recommendedName>
</protein>
<sequence>MQNHLLQALTLLTMERPTSFDSEAIKDEKTKVLASFDKIDVDNILIGQYGKSEDSKQPRYLDDEFKCVDIISTTVTT</sequence>
<dbReference type="EMBL" id="CANTUO010000001">
    <property type="protein sequence ID" value="CAI5756919.1"/>
    <property type="molecule type" value="Genomic_DNA"/>
</dbReference>
<dbReference type="PANTHER" id="PTHR23429">
    <property type="entry name" value="GLUCOSE-6-PHOSPHATE 1-DEHYDROGENASE G6PD"/>
    <property type="match status" value="1"/>
</dbReference>
<dbReference type="OrthoDB" id="60984at2759"/>
<accession>A0A9W4X995</accession>
<dbReference type="GO" id="GO:0004345">
    <property type="term" value="F:glucose-6-phosphate dehydrogenase activity"/>
    <property type="evidence" value="ECO:0007669"/>
    <property type="project" value="UniProtKB-EC"/>
</dbReference>
<dbReference type="GO" id="GO:0006006">
    <property type="term" value="P:glucose metabolic process"/>
    <property type="evidence" value="ECO:0007669"/>
    <property type="project" value="InterPro"/>
</dbReference>
<reference evidence="8" key="1">
    <citation type="submission" date="2022-12" db="EMBL/GenBank/DDBJ databases">
        <authorList>
            <person name="Brejova B."/>
        </authorList>
    </citation>
    <scope>NUCLEOTIDE SEQUENCE</scope>
</reference>
<comment type="caution">
    <text evidence="8">The sequence shown here is derived from an EMBL/GenBank/DDBJ whole genome shotgun (WGS) entry which is preliminary data.</text>
</comment>
<evidence type="ECO:0000256" key="5">
    <source>
        <dbReference type="ARBA" id="ARBA00023002"/>
    </source>
</evidence>
<dbReference type="AlphaFoldDB" id="A0A9W4X995"/>
<evidence type="ECO:0000256" key="6">
    <source>
        <dbReference type="ARBA" id="ARBA00023277"/>
    </source>
</evidence>
<dbReference type="Pfam" id="PF02781">
    <property type="entry name" value="G6PD_C"/>
    <property type="match status" value="1"/>
</dbReference>
<dbReference type="GO" id="GO:0050661">
    <property type="term" value="F:NADP binding"/>
    <property type="evidence" value="ECO:0007669"/>
    <property type="project" value="InterPro"/>
</dbReference>
<keyword evidence="5" id="KW-0560">Oxidoreductase</keyword>
<evidence type="ECO:0000313" key="8">
    <source>
        <dbReference type="EMBL" id="CAI5756919.1"/>
    </source>
</evidence>
<evidence type="ECO:0000256" key="4">
    <source>
        <dbReference type="ARBA" id="ARBA00022857"/>
    </source>
</evidence>
<dbReference type="InterPro" id="IPR022675">
    <property type="entry name" value="G6P_DH_C"/>
</dbReference>
<evidence type="ECO:0000256" key="2">
    <source>
        <dbReference type="ARBA" id="ARBA00013019"/>
    </source>
</evidence>
<evidence type="ECO:0000313" key="9">
    <source>
        <dbReference type="Proteomes" id="UP001152885"/>
    </source>
</evidence>
<dbReference type="Proteomes" id="UP001152885">
    <property type="component" value="Unassembled WGS sequence"/>
</dbReference>
<keyword evidence="9" id="KW-1185">Reference proteome</keyword>
<comment type="pathway">
    <text evidence="1">Carbohydrate degradation; pentose phosphate pathway; D-ribulose 5-phosphate from D-glucose 6-phosphate (oxidative stage): step 1/3.</text>
</comment>
<dbReference type="SUPFAM" id="SSF55347">
    <property type="entry name" value="Glyceraldehyde-3-phosphate dehydrogenase-like, C-terminal domain"/>
    <property type="match status" value="1"/>
</dbReference>
<proteinExistence type="predicted"/>
<keyword evidence="4" id="KW-0521">NADP</keyword>